<comment type="caution">
    <text evidence="3">The sequence shown here is derived from an EMBL/GenBank/DDBJ whole genome shotgun (WGS) entry which is preliminary data.</text>
</comment>
<feature type="transmembrane region" description="Helical" evidence="1">
    <location>
        <begin position="6"/>
        <end position="24"/>
    </location>
</feature>
<dbReference type="Proteomes" id="UP000265566">
    <property type="component" value="Chromosome 6"/>
</dbReference>
<accession>A0A396HF77</accession>
<keyword evidence="1" id="KW-1133">Transmembrane helix</keyword>
<dbReference type="InterPro" id="IPR009810">
    <property type="entry name" value="Nodulin_late_dom"/>
</dbReference>
<evidence type="ECO:0000259" key="2">
    <source>
        <dbReference type="Pfam" id="PF07127"/>
    </source>
</evidence>
<proteinExistence type="predicted"/>
<keyword evidence="1" id="KW-0812">Transmembrane</keyword>
<organism evidence="3">
    <name type="scientific">Medicago truncatula</name>
    <name type="common">Barrel medic</name>
    <name type="synonym">Medicago tribuloides</name>
    <dbReference type="NCBI Taxonomy" id="3880"/>
    <lineage>
        <taxon>Eukaryota</taxon>
        <taxon>Viridiplantae</taxon>
        <taxon>Streptophyta</taxon>
        <taxon>Embryophyta</taxon>
        <taxon>Tracheophyta</taxon>
        <taxon>Spermatophyta</taxon>
        <taxon>Magnoliopsida</taxon>
        <taxon>eudicotyledons</taxon>
        <taxon>Gunneridae</taxon>
        <taxon>Pentapetalae</taxon>
        <taxon>rosids</taxon>
        <taxon>fabids</taxon>
        <taxon>Fabales</taxon>
        <taxon>Fabaceae</taxon>
        <taxon>Papilionoideae</taxon>
        <taxon>50 kb inversion clade</taxon>
        <taxon>NPAAA clade</taxon>
        <taxon>Hologalegina</taxon>
        <taxon>IRL clade</taxon>
        <taxon>Trifolieae</taxon>
        <taxon>Medicago</taxon>
    </lineage>
</organism>
<dbReference type="Pfam" id="PF07127">
    <property type="entry name" value="Nodulin_late"/>
    <property type="match status" value="1"/>
</dbReference>
<feature type="domain" description="Late nodulin" evidence="2">
    <location>
        <begin position="8"/>
        <end position="40"/>
    </location>
</feature>
<evidence type="ECO:0000256" key="1">
    <source>
        <dbReference type="SAM" id="Phobius"/>
    </source>
</evidence>
<reference evidence="3" key="1">
    <citation type="journal article" date="2018" name="Nat. Plants">
        <title>Whole-genome landscape of Medicago truncatula symbiotic genes.</title>
        <authorList>
            <person name="Pecrix Y."/>
            <person name="Gamas P."/>
            <person name="Carrere S."/>
        </authorList>
    </citation>
    <scope>NUCLEOTIDE SEQUENCE</scope>
    <source>
        <tissue evidence="3">Leaves</tissue>
    </source>
</reference>
<name>A0A396HF77_MEDTR</name>
<dbReference type="AlphaFoldDB" id="A0A396HF77"/>
<evidence type="ECO:0000313" key="3">
    <source>
        <dbReference type="EMBL" id="RHN51243.1"/>
    </source>
</evidence>
<dbReference type="Gramene" id="rna35650">
    <property type="protein sequence ID" value="RHN51243.1"/>
    <property type="gene ID" value="gene35650"/>
</dbReference>
<gene>
    <name evidence="3" type="ORF">MtrunA17_Chr6g0466411</name>
</gene>
<protein>
    <submittedName>
        <fullName evidence="3">Putative Late nodulin</fullName>
    </submittedName>
</protein>
<keyword evidence="1" id="KW-0472">Membrane</keyword>
<dbReference type="GO" id="GO:0046872">
    <property type="term" value="F:metal ion binding"/>
    <property type="evidence" value="ECO:0007669"/>
    <property type="project" value="InterPro"/>
</dbReference>
<dbReference type="EMBL" id="PSQE01000006">
    <property type="protein sequence ID" value="RHN51243.1"/>
    <property type="molecule type" value="Genomic_DNA"/>
</dbReference>
<sequence length="50" mass="5795">MIPPRANVYPMIIFLFIFFVTMFVKVSHSHCVIDAHCPRNSADFIFHQGV</sequence>